<organism evidence="7 8">
    <name type="scientific">Gonium pectorale</name>
    <name type="common">Green alga</name>
    <dbReference type="NCBI Taxonomy" id="33097"/>
    <lineage>
        <taxon>Eukaryota</taxon>
        <taxon>Viridiplantae</taxon>
        <taxon>Chlorophyta</taxon>
        <taxon>core chlorophytes</taxon>
        <taxon>Chlorophyceae</taxon>
        <taxon>CS clade</taxon>
        <taxon>Chlamydomonadales</taxon>
        <taxon>Volvocaceae</taxon>
        <taxon>Gonium</taxon>
    </lineage>
</organism>
<dbReference type="AlphaFoldDB" id="A0A150FXH8"/>
<proteinExistence type="predicted"/>
<dbReference type="Gene3D" id="2.30.30.490">
    <property type="match status" value="1"/>
</dbReference>
<dbReference type="Proteomes" id="UP000075714">
    <property type="component" value="Unassembled WGS sequence"/>
</dbReference>
<dbReference type="SMART" id="SM00439">
    <property type="entry name" value="BAH"/>
    <property type="match status" value="1"/>
</dbReference>
<protein>
    <recommendedName>
        <fullName evidence="9">BAH domain-containing protein</fullName>
    </recommendedName>
</protein>
<dbReference type="GO" id="GO:0003682">
    <property type="term" value="F:chromatin binding"/>
    <property type="evidence" value="ECO:0007669"/>
    <property type="project" value="InterPro"/>
</dbReference>
<dbReference type="SUPFAM" id="SSF57903">
    <property type="entry name" value="FYVE/PHD zinc finger"/>
    <property type="match status" value="1"/>
</dbReference>
<reference evidence="8" key="1">
    <citation type="journal article" date="2016" name="Nat. Commun.">
        <title>The Gonium pectorale genome demonstrates co-option of cell cycle regulation during the evolution of multicellularity.</title>
        <authorList>
            <person name="Hanschen E.R."/>
            <person name="Marriage T.N."/>
            <person name="Ferris P.J."/>
            <person name="Hamaji T."/>
            <person name="Toyoda A."/>
            <person name="Fujiyama A."/>
            <person name="Neme R."/>
            <person name="Noguchi H."/>
            <person name="Minakuchi Y."/>
            <person name="Suzuki M."/>
            <person name="Kawai-Toyooka H."/>
            <person name="Smith D.R."/>
            <person name="Sparks H."/>
            <person name="Anderson J."/>
            <person name="Bakaric R."/>
            <person name="Luria V."/>
            <person name="Karger A."/>
            <person name="Kirschner M.W."/>
            <person name="Durand P.M."/>
            <person name="Michod R.E."/>
            <person name="Nozaki H."/>
            <person name="Olson B.J."/>
        </authorList>
    </citation>
    <scope>NUCLEOTIDE SEQUENCE [LARGE SCALE GENOMIC DNA]</scope>
    <source>
        <strain evidence="8">NIES-2863</strain>
    </source>
</reference>
<dbReference type="SMART" id="SM00249">
    <property type="entry name" value="PHD"/>
    <property type="match status" value="1"/>
</dbReference>
<evidence type="ECO:0000256" key="2">
    <source>
        <dbReference type="ARBA" id="ARBA00022771"/>
    </source>
</evidence>
<evidence type="ECO:0000256" key="4">
    <source>
        <dbReference type="PROSITE-ProRule" id="PRU00146"/>
    </source>
</evidence>
<comment type="caution">
    <text evidence="7">The sequence shown here is derived from an EMBL/GenBank/DDBJ whole genome shotgun (WGS) entry which is preliminary data.</text>
</comment>
<dbReference type="InterPro" id="IPR019787">
    <property type="entry name" value="Znf_PHD-finger"/>
</dbReference>
<sequence>MKGKRKDLSAAVHDGKRKELPSAVHDGVEYRTGDTVLINPDAQAPAYIAKINKFVALSSDPKDVELEVTWFYRPEEAIGGRKAFHGEAEVFASDHQDKAPLAAILGRCTVHDIEKYEASTMLRERTEADFYCRFKYFASKKQFDPDRVPVYCLCELPYNPDRPMVMCDSCEEWYHPQCLRLAQNVLREDHFTCPTCNERQAKKPRAAASGGVTAAAAATTVA</sequence>
<dbReference type="Pfam" id="PF00628">
    <property type="entry name" value="PHD"/>
    <property type="match status" value="1"/>
</dbReference>
<evidence type="ECO:0000256" key="3">
    <source>
        <dbReference type="ARBA" id="ARBA00022833"/>
    </source>
</evidence>
<evidence type="ECO:0000313" key="7">
    <source>
        <dbReference type="EMBL" id="KXZ42309.1"/>
    </source>
</evidence>
<dbReference type="EMBL" id="LSYV01000164">
    <property type="protein sequence ID" value="KXZ42309.1"/>
    <property type="molecule type" value="Genomic_DNA"/>
</dbReference>
<evidence type="ECO:0008006" key="9">
    <source>
        <dbReference type="Google" id="ProtNLM"/>
    </source>
</evidence>
<dbReference type="InterPro" id="IPR001965">
    <property type="entry name" value="Znf_PHD"/>
</dbReference>
<keyword evidence="8" id="KW-1185">Reference proteome</keyword>
<feature type="domain" description="PHD-type" evidence="5">
    <location>
        <begin position="149"/>
        <end position="199"/>
    </location>
</feature>
<dbReference type="InterPro" id="IPR019786">
    <property type="entry name" value="Zinc_finger_PHD-type_CS"/>
</dbReference>
<dbReference type="Gene3D" id="3.30.40.10">
    <property type="entry name" value="Zinc/RING finger domain, C3HC4 (zinc finger)"/>
    <property type="match status" value="1"/>
</dbReference>
<dbReference type="InterPro" id="IPR011011">
    <property type="entry name" value="Znf_FYVE_PHD"/>
</dbReference>
<evidence type="ECO:0000256" key="1">
    <source>
        <dbReference type="ARBA" id="ARBA00022723"/>
    </source>
</evidence>
<dbReference type="InterPro" id="IPR043151">
    <property type="entry name" value="BAH_sf"/>
</dbReference>
<keyword evidence="3" id="KW-0862">Zinc</keyword>
<feature type="domain" description="BAH" evidence="6">
    <location>
        <begin position="28"/>
        <end position="147"/>
    </location>
</feature>
<name>A0A150FXH8_GONPE</name>
<dbReference type="Pfam" id="PF01426">
    <property type="entry name" value="BAH"/>
    <property type="match status" value="1"/>
</dbReference>
<dbReference type="PROSITE" id="PS50016">
    <property type="entry name" value="ZF_PHD_2"/>
    <property type="match status" value="1"/>
</dbReference>
<evidence type="ECO:0000259" key="5">
    <source>
        <dbReference type="PROSITE" id="PS50016"/>
    </source>
</evidence>
<accession>A0A150FXH8</accession>
<dbReference type="GO" id="GO:0008270">
    <property type="term" value="F:zinc ion binding"/>
    <property type="evidence" value="ECO:0007669"/>
    <property type="project" value="UniProtKB-KW"/>
</dbReference>
<dbReference type="PROSITE" id="PS51038">
    <property type="entry name" value="BAH"/>
    <property type="match status" value="1"/>
</dbReference>
<evidence type="ECO:0000259" key="6">
    <source>
        <dbReference type="PROSITE" id="PS51038"/>
    </source>
</evidence>
<dbReference type="OrthoDB" id="436852at2759"/>
<gene>
    <name evidence="7" type="ORF">GPECTOR_164g151</name>
</gene>
<dbReference type="InterPro" id="IPR013083">
    <property type="entry name" value="Znf_RING/FYVE/PHD"/>
</dbReference>
<keyword evidence="2 4" id="KW-0863">Zinc-finger</keyword>
<dbReference type="STRING" id="33097.A0A150FXH8"/>
<dbReference type="PANTHER" id="PTHR46364">
    <property type="entry name" value="OS08G0421900 PROTEIN"/>
    <property type="match status" value="1"/>
</dbReference>
<keyword evidence="1" id="KW-0479">Metal-binding</keyword>
<evidence type="ECO:0000313" key="8">
    <source>
        <dbReference type="Proteomes" id="UP000075714"/>
    </source>
</evidence>
<dbReference type="InterPro" id="IPR001025">
    <property type="entry name" value="BAH_dom"/>
</dbReference>
<dbReference type="PROSITE" id="PS01359">
    <property type="entry name" value="ZF_PHD_1"/>
    <property type="match status" value="1"/>
</dbReference>